<keyword evidence="4" id="KW-0464">Manganese</keyword>
<comment type="similarity">
    <text evidence="1">Belongs to the arginase family. Agmatinase subfamily.</text>
</comment>
<dbReference type="GO" id="GO:0033389">
    <property type="term" value="P:putrescine biosynthetic process from arginine, via agmatine"/>
    <property type="evidence" value="ECO:0007669"/>
    <property type="project" value="TreeGrafter"/>
</dbReference>
<dbReference type="OrthoDB" id="7186at2157"/>
<protein>
    <submittedName>
        <fullName evidence="6">Agmatinase</fullName>
    </submittedName>
</protein>
<accession>H2C725</accession>
<dbReference type="CDD" id="cd11593">
    <property type="entry name" value="Agmatinase-like_2"/>
    <property type="match status" value="1"/>
</dbReference>
<reference evidence="6 7" key="1">
    <citation type="submission" date="2012-01" db="EMBL/GenBank/DDBJ databases">
        <title>Improved High-Quality Draft sequence of Metallosphaera yellowstonensis MK1.</title>
        <authorList>
            <consortium name="US DOE Joint Genome Institute"/>
            <person name="Lucas S."/>
            <person name="Han J."/>
            <person name="Cheng J.-F."/>
            <person name="Goodwin L."/>
            <person name="Pitluck S."/>
            <person name="Peters L."/>
            <person name="Teshima H."/>
            <person name="Detter J.C."/>
            <person name="Han C."/>
            <person name="Tapia R."/>
            <person name="Land M."/>
            <person name="Hauser L."/>
            <person name="Kyrpides N."/>
            <person name="Kozubal M."/>
            <person name="Macur R.E."/>
            <person name="Jay Z."/>
            <person name="Inskeep W."/>
            <person name="Woyke T."/>
        </authorList>
    </citation>
    <scope>NUCLEOTIDE SEQUENCE [LARGE SCALE GENOMIC DNA]</scope>
    <source>
        <strain evidence="6 7">MK1</strain>
    </source>
</reference>
<dbReference type="PROSITE" id="PS01053">
    <property type="entry name" value="ARGINASE_1"/>
    <property type="match status" value="1"/>
</dbReference>
<sequence length="301" mass="33197">MADPRLLYLNESSLKFGGFEKRNSPFAVLGIPMDITSSFRPGSRFAPRKIREVSQFIEFYSLRTGVDVGEVGFEDLGDVVLHPSDVEQNVERIRDVVSYASEKGKIVVSMGGEHTITVGTVLGTKADCVVSFDAHLDLRDEYMGYKFDHACVMHRLAERGVRIMEVGNRAVSREEVEYAKEFGVPFITSHEVNLIGTREVAMKVKNFLRPCNRIYITFDVDSVDPAYAPGVATPEPEGLTPTVVLDVINLIADSRVVGFDVVEISPPYDPSDITSVLGAKLIMETTSIVSSSLKKGKGEVR</sequence>
<dbReference type="AlphaFoldDB" id="H2C725"/>
<dbReference type="Proteomes" id="UP000003980">
    <property type="component" value="Unassembled WGS sequence"/>
</dbReference>
<gene>
    <name evidence="6" type="ORF">MetMK1DRAFT_00023720</name>
</gene>
<dbReference type="InterPro" id="IPR020855">
    <property type="entry name" value="Ureohydrolase_Mn_BS"/>
</dbReference>
<dbReference type="Gene3D" id="3.40.800.10">
    <property type="entry name" value="Ureohydrolase domain"/>
    <property type="match status" value="1"/>
</dbReference>
<dbReference type="PIRSF" id="PIRSF036979">
    <property type="entry name" value="Arginase"/>
    <property type="match status" value="1"/>
</dbReference>
<feature type="binding site" evidence="4">
    <location>
        <position position="114"/>
    </location>
    <ligand>
        <name>Mn(2+)</name>
        <dbReference type="ChEBI" id="CHEBI:29035"/>
        <label>1</label>
    </ligand>
</feature>
<dbReference type="eggNOG" id="arCOG01700">
    <property type="taxonomic scope" value="Archaea"/>
</dbReference>
<dbReference type="EMBL" id="JH597768">
    <property type="protein sequence ID" value="EHP69602.1"/>
    <property type="molecule type" value="Genomic_DNA"/>
</dbReference>
<dbReference type="Pfam" id="PF00491">
    <property type="entry name" value="Arginase"/>
    <property type="match status" value="1"/>
</dbReference>
<dbReference type="NCBIfam" id="TIGR01230">
    <property type="entry name" value="agmatinase"/>
    <property type="match status" value="1"/>
</dbReference>
<dbReference type="GO" id="GO:0008783">
    <property type="term" value="F:agmatinase activity"/>
    <property type="evidence" value="ECO:0007669"/>
    <property type="project" value="TreeGrafter"/>
</dbReference>
<feature type="binding site" evidence="4">
    <location>
        <position position="135"/>
    </location>
    <ligand>
        <name>Mn(2+)</name>
        <dbReference type="ChEBI" id="CHEBI:29035"/>
        <label>1</label>
    </ligand>
</feature>
<feature type="binding site" evidence="4">
    <location>
        <position position="219"/>
    </location>
    <ligand>
        <name>Mn(2+)</name>
        <dbReference type="ChEBI" id="CHEBI:29035"/>
        <label>1</label>
    </ligand>
</feature>
<evidence type="ECO:0000256" key="2">
    <source>
        <dbReference type="ARBA" id="ARBA00022723"/>
    </source>
</evidence>
<dbReference type="PANTHER" id="PTHR11358">
    <property type="entry name" value="ARGINASE/AGMATINASE"/>
    <property type="match status" value="1"/>
</dbReference>
<proteinExistence type="inferred from homology"/>
<dbReference type="HOGENOM" id="CLU_039478_0_2_2"/>
<dbReference type="STRING" id="671065.MetMK1DRAFT_00023720"/>
<evidence type="ECO:0000313" key="6">
    <source>
        <dbReference type="EMBL" id="EHP69602.1"/>
    </source>
</evidence>
<dbReference type="RefSeq" id="WP_009073822.1">
    <property type="nucleotide sequence ID" value="NZ_JH597768.1"/>
</dbReference>
<name>H2C725_9CREN</name>
<feature type="binding site" evidence="4">
    <location>
        <position position="221"/>
    </location>
    <ligand>
        <name>Mn(2+)</name>
        <dbReference type="ChEBI" id="CHEBI:29035"/>
        <label>1</label>
    </ligand>
</feature>
<evidence type="ECO:0000313" key="7">
    <source>
        <dbReference type="Proteomes" id="UP000003980"/>
    </source>
</evidence>
<evidence type="ECO:0000256" key="4">
    <source>
        <dbReference type="PIRSR" id="PIRSR036979-1"/>
    </source>
</evidence>
<keyword evidence="7" id="KW-1185">Reference proteome</keyword>
<organism evidence="6 7">
    <name type="scientific">Metallosphaera yellowstonensis MK1</name>
    <dbReference type="NCBI Taxonomy" id="671065"/>
    <lineage>
        <taxon>Archaea</taxon>
        <taxon>Thermoproteota</taxon>
        <taxon>Thermoprotei</taxon>
        <taxon>Sulfolobales</taxon>
        <taxon>Sulfolobaceae</taxon>
        <taxon>Metallosphaera</taxon>
    </lineage>
</organism>
<feature type="binding site" evidence="4">
    <location>
        <position position="133"/>
    </location>
    <ligand>
        <name>Mn(2+)</name>
        <dbReference type="ChEBI" id="CHEBI:29035"/>
        <label>1</label>
    </ligand>
</feature>
<evidence type="ECO:0000256" key="5">
    <source>
        <dbReference type="RuleBase" id="RU003684"/>
    </source>
</evidence>
<comment type="cofactor">
    <cofactor evidence="4">
        <name>Mn(2+)</name>
        <dbReference type="ChEBI" id="CHEBI:29035"/>
    </cofactor>
    <text evidence="4">Binds 2 manganese ions per subunit.</text>
</comment>
<dbReference type="InterPro" id="IPR005925">
    <property type="entry name" value="Agmatinase-rel"/>
</dbReference>
<keyword evidence="3 5" id="KW-0378">Hydrolase</keyword>
<dbReference type="GO" id="GO:0046872">
    <property type="term" value="F:metal ion binding"/>
    <property type="evidence" value="ECO:0007669"/>
    <property type="project" value="UniProtKB-KW"/>
</dbReference>
<dbReference type="PROSITE" id="PS51409">
    <property type="entry name" value="ARGINASE_2"/>
    <property type="match status" value="1"/>
</dbReference>
<dbReference type="SUPFAM" id="SSF52768">
    <property type="entry name" value="Arginase/deacetylase"/>
    <property type="match status" value="1"/>
</dbReference>
<keyword evidence="2 4" id="KW-0479">Metal-binding</keyword>
<dbReference type="PANTHER" id="PTHR11358:SF26">
    <property type="entry name" value="GUANIDINO ACID HYDROLASE, MITOCHONDRIAL"/>
    <property type="match status" value="1"/>
</dbReference>
<evidence type="ECO:0000256" key="3">
    <source>
        <dbReference type="ARBA" id="ARBA00022801"/>
    </source>
</evidence>
<dbReference type="InterPro" id="IPR023696">
    <property type="entry name" value="Ureohydrolase_dom_sf"/>
</dbReference>
<evidence type="ECO:0000256" key="1">
    <source>
        <dbReference type="ARBA" id="ARBA00009227"/>
    </source>
</evidence>
<feature type="binding site" evidence="4">
    <location>
        <position position="137"/>
    </location>
    <ligand>
        <name>Mn(2+)</name>
        <dbReference type="ChEBI" id="CHEBI:29035"/>
        <label>1</label>
    </ligand>
</feature>
<dbReference type="InterPro" id="IPR006035">
    <property type="entry name" value="Ureohydrolase"/>
</dbReference>